<gene>
    <name evidence="1" type="primary">axe1-6A_2</name>
    <name evidence="1" type="ORF">BEH84_00025</name>
</gene>
<name>A0A1E3AUC8_9FIRM</name>
<dbReference type="RefSeq" id="WP_069155345.1">
    <property type="nucleotide sequence ID" value="NZ_MPDJ01000006.1"/>
</dbReference>
<sequence length="330" mass="38049">MRHLYACNAGPLEFCQYPYTPKRGLPYGMEPQTVTLMDDGTLRLYVYQTLVKTIEVSFLLEEDEIRHVVLLSDGVGNWDAVVRELPEGRYIMQWYFDGICKINCRAPLCYHRGKICNFAEIPEKNNDDFLLKEVPHGTVRQEYLFSDVYGVYTNCWIYTPPSYEKEKERQYPVLYLLSGTQGNETTWIWNMKADLLLDNLVHENKCQEMIMVCTAAGKYEDCEEDASTEAFICKDVIPFVEAHFRVIPDGRNRAVAGLEEGSLLAQEIYLHNQRCFSGIGVFGGTLQKKVYENGHKAVLCFCTEEKNVQMWRGAVSDMIQALFRKEEKGE</sequence>
<dbReference type="Pfam" id="PF00756">
    <property type="entry name" value="Esterase"/>
    <property type="match status" value="1"/>
</dbReference>
<comment type="caution">
    <text evidence="1">The sequence shown here is derived from an EMBL/GenBank/DDBJ whole genome shotgun (WGS) entry which is preliminary data.</text>
</comment>
<dbReference type="PANTHER" id="PTHR48098">
    <property type="entry name" value="ENTEROCHELIN ESTERASE-RELATED"/>
    <property type="match status" value="1"/>
</dbReference>
<dbReference type="AlphaFoldDB" id="A0A1E3AUC8"/>
<dbReference type="EMBL" id="MCGI01000001">
    <property type="protein sequence ID" value="ODM12318.1"/>
    <property type="molecule type" value="Genomic_DNA"/>
</dbReference>
<organism evidence="1 2">
    <name type="scientific">Eisenbergiella tayi</name>
    <dbReference type="NCBI Taxonomy" id="1432052"/>
    <lineage>
        <taxon>Bacteria</taxon>
        <taxon>Bacillati</taxon>
        <taxon>Bacillota</taxon>
        <taxon>Clostridia</taxon>
        <taxon>Lachnospirales</taxon>
        <taxon>Lachnospiraceae</taxon>
        <taxon>Eisenbergiella</taxon>
    </lineage>
</organism>
<dbReference type="Proteomes" id="UP000095003">
    <property type="component" value="Unassembled WGS sequence"/>
</dbReference>
<evidence type="ECO:0000313" key="1">
    <source>
        <dbReference type="EMBL" id="ODM12318.1"/>
    </source>
</evidence>
<dbReference type="InterPro" id="IPR050583">
    <property type="entry name" value="Mycobacterial_A85_antigen"/>
</dbReference>
<dbReference type="Gene3D" id="3.40.50.1820">
    <property type="entry name" value="alpha/beta hydrolase"/>
    <property type="match status" value="1"/>
</dbReference>
<dbReference type="InterPro" id="IPR000801">
    <property type="entry name" value="Esterase-like"/>
</dbReference>
<dbReference type="SUPFAM" id="SSF53474">
    <property type="entry name" value="alpha/beta-Hydrolases"/>
    <property type="match status" value="1"/>
</dbReference>
<proteinExistence type="predicted"/>
<dbReference type="GeneID" id="93303389"/>
<evidence type="ECO:0000313" key="2">
    <source>
        <dbReference type="Proteomes" id="UP000095003"/>
    </source>
</evidence>
<protein>
    <submittedName>
        <fullName evidence="1">Carbohydrate acetyl esterase/feruloyl esterase</fullName>
    </submittedName>
</protein>
<dbReference type="InterPro" id="IPR029058">
    <property type="entry name" value="AB_hydrolase_fold"/>
</dbReference>
<accession>A0A1E3AUC8</accession>
<reference evidence="1 2" key="1">
    <citation type="submission" date="2016-07" db="EMBL/GenBank/DDBJ databases">
        <title>Characterization of isolates of Eisenbergiella tayi derived from blood cultures, using whole genome sequencing.</title>
        <authorList>
            <person name="Burdz T."/>
            <person name="Wiebe D."/>
            <person name="Huynh C."/>
            <person name="Bernard K."/>
        </authorList>
    </citation>
    <scope>NUCLEOTIDE SEQUENCE [LARGE SCALE GENOMIC DNA]</scope>
    <source>
        <strain evidence="1 2">NML 120489</strain>
    </source>
</reference>